<evidence type="ECO:0000313" key="1">
    <source>
        <dbReference type="EMBL" id="PZR06610.1"/>
    </source>
</evidence>
<sequence length="129" mass="13979">MNALVLLVLAQSFGAPVEVFDGVRTRKAWEDPQLVAVRGGEQVAPEEGAVLVLKTGVMAVWQVKDATVLRAAKPALLPVLRDLPSSKSRLRVPVGLICEGQAEEASWKDVLANRRAGCSPNYWYAANKK</sequence>
<name>A0A2W5SUN7_9BACT</name>
<dbReference type="AlphaFoldDB" id="A0A2W5SUN7"/>
<comment type="caution">
    <text evidence="1">The sequence shown here is derived from an EMBL/GenBank/DDBJ whole genome shotgun (WGS) entry which is preliminary data.</text>
</comment>
<protein>
    <submittedName>
        <fullName evidence="1">Uncharacterized protein</fullName>
    </submittedName>
</protein>
<gene>
    <name evidence="1" type="ORF">DI536_30090</name>
</gene>
<accession>A0A2W5SUN7</accession>
<proteinExistence type="predicted"/>
<organism evidence="1 2">
    <name type="scientific">Archangium gephyra</name>
    <dbReference type="NCBI Taxonomy" id="48"/>
    <lineage>
        <taxon>Bacteria</taxon>
        <taxon>Pseudomonadati</taxon>
        <taxon>Myxococcota</taxon>
        <taxon>Myxococcia</taxon>
        <taxon>Myxococcales</taxon>
        <taxon>Cystobacterineae</taxon>
        <taxon>Archangiaceae</taxon>
        <taxon>Archangium</taxon>
    </lineage>
</organism>
<reference evidence="1 2" key="1">
    <citation type="submission" date="2017-08" db="EMBL/GenBank/DDBJ databases">
        <title>Infants hospitalized years apart are colonized by the same room-sourced microbial strains.</title>
        <authorList>
            <person name="Brooks B."/>
            <person name="Olm M.R."/>
            <person name="Firek B.A."/>
            <person name="Baker R."/>
            <person name="Thomas B.C."/>
            <person name="Morowitz M.J."/>
            <person name="Banfield J.F."/>
        </authorList>
    </citation>
    <scope>NUCLEOTIDE SEQUENCE [LARGE SCALE GENOMIC DNA]</scope>
    <source>
        <strain evidence="1">S2_003_000_R2_14</strain>
    </source>
</reference>
<dbReference type="Proteomes" id="UP000249061">
    <property type="component" value="Unassembled WGS sequence"/>
</dbReference>
<dbReference type="EMBL" id="QFQP01000037">
    <property type="protein sequence ID" value="PZR06610.1"/>
    <property type="molecule type" value="Genomic_DNA"/>
</dbReference>
<evidence type="ECO:0000313" key="2">
    <source>
        <dbReference type="Proteomes" id="UP000249061"/>
    </source>
</evidence>